<organism evidence="1 2">
    <name type="scientific">Parasynechococcus marenigrum (strain WH8102)</name>
    <dbReference type="NCBI Taxonomy" id="84588"/>
    <lineage>
        <taxon>Bacteria</taxon>
        <taxon>Bacillati</taxon>
        <taxon>Cyanobacteriota</taxon>
        <taxon>Cyanophyceae</taxon>
        <taxon>Synechococcales</taxon>
        <taxon>Prochlorococcaceae</taxon>
        <taxon>Parasynechococcus</taxon>
        <taxon>Parasynechococcus marenigrum</taxon>
    </lineage>
</organism>
<dbReference type="KEGG" id="syw:SYNW1661"/>
<reference evidence="1 2" key="1">
    <citation type="journal article" date="2003" name="Nature">
        <title>The genome of a motile marine Synechococcus.</title>
        <authorList>
            <person name="Palenik B."/>
            <person name="Brahamsha B."/>
            <person name="Larimer F."/>
            <person name="Land M."/>
            <person name="Hauser L."/>
            <person name="Chain P."/>
            <person name="Lamerdin J."/>
            <person name="Regala W."/>
            <person name="Allen E.A."/>
            <person name="McCarren J."/>
            <person name="Paulsen I."/>
            <person name="Dufresne A."/>
            <person name="Partensky F."/>
            <person name="Webb E."/>
            <person name="Waterbury J."/>
        </authorList>
    </citation>
    <scope>NUCLEOTIDE SEQUENCE [LARGE SCALE GENOMIC DNA]</scope>
    <source>
        <strain evidence="1 2">WH8102</strain>
    </source>
</reference>
<keyword evidence="2" id="KW-1185">Reference proteome</keyword>
<dbReference type="AlphaFoldDB" id="Q7U5P0"/>
<evidence type="ECO:0008006" key="3">
    <source>
        <dbReference type="Google" id="ProtNLM"/>
    </source>
</evidence>
<gene>
    <name evidence="1" type="ordered locus">SYNW1661</name>
</gene>
<evidence type="ECO:0000313" key="2">
    <source>
        <dbReference type="Proteomes" id="UP000001422"/>
    </source>
</evidence>
<protein>
    <recommendedName>
        <fullName evidence="3">ABM domain-containing protein</fullName>
    </recommendedName>
</protein>
<accession>Q7U5P0</accession>
<dbReference type="Proteomes" id="UP000001422">
    <property type="component" value="Chromosome"/>
</dbReference>
<dbReference type="STRING" id="84588.SYNW1661"/>
<dbReference type="eggNOG" id="COG3254">
    <property type="taxonomic scope" value="Bacteria"/>
</dbReference>
<dbReference type="EMBL" id="BX569693">
    <property type="protein sequence ID" value="CAE08176.1"/>
    <property type="molecule type" value="Genomic_DNA"/>
</dbReference>
<dbReference type="HOGENOM" id="CLU_178544_0_0_3"/>
<evidence type="ECO:0000313" key="1">
    <source>
        <dbReference type="EMBL" id="CAE08176.1"/>
    </source>
</evidence>
<proteinExistence type="predicted"/>
<name>Q7U5P0_PARMW</name>
<sequence>MTSFSSIMSFLTSVRTIVKEGEVEKYVEAVRAWEAPTDMNGYFAQTGERSFIFTGVFKNKESLVAARPQMIAHLDSVRDLLEEISADLGVTDPVSGPVLVEKLNWCT</sequence>